<evidence type="ECO:0000313" key="2">
    <source>
        <dbReference type="EMBL" id="RAJ76545.1"/>
    </source>
</evidence>
<dbReference type="OrthoDB" id="2989600at2"/>
<dbReference type="Proteomes" id="UP000249819">
    <property type="component" value="Unassembled WGS sequence"/>
</dbReference>
<dbReference type="InterPro" id="IPR034686">
    <property type="entry name" value="Terpene_cyclase-like_2"/>
</dbReference>
<dbReference type="Gene3D" id="1.10.600.10">
    <property type="entry name" value="Farnesyl Diphosphate Synthase"/>
    <property type="match status" value="1"/>
</dbReference>
<dbReference type="SFLD" id="SFLDG01020">
    <property type="entry name" value="Terpene_Cyclase_Like_2"/>
    <property type="match status" value="1"/>
</dbReference>
<proteinExistence type="inferred from homology"/>
<keyword evidence="3" id="KW-1185">Reference proteome</keyword>
<dbReference type="EC" id="4.2.3.-" evidence="1"/>
<dbReference type="PANTHER" id="PTHR35201:SF4">
    <property type="entry name" value="BETA-PINACENE SYNTHASE-RELATED"/>
    <property type="match status" value="1"/>
</dbReference>
<dbReference type="Pfam" id="PF19086">
    <property type="entry name" value="Terpene_syn_C_2"/>
    <property type="match status" value="1"/>
</dbReference>
<accession>A0A327VMG5</accession>
<dbReference type="SFLD" id="SFLDS00005">
    <property type="entry name" value="Isoprenoid_Synthase_Type_I"/>
    <property type="match status" value="1"/>
</dbReference>
<dbReference type="InterPro" id="IPR008949">
    <property type="entry name" value="Isoprenoid_synthase_dom_sf"/>
</dbReference>
<dbReference type="GO" id="GO:0046872">
    <property type="term" value="F:metal ion binding"/>
    <property type="evidence" value="ECO:0007669"/>
    <property type="project" value="UniProtKB-KW"/>
</dbReference>
<protein>
    <recommendedName>
        <fullName evidence="1">Terpene synthase</fullName>
        <ecNumber evidence="1">4.2.3.-</ecNumber>
    </recommendedName>
</protein>
<evidence type="ECO:0000256" key="1">
    <source>
        <dbReference type="RuleBase" id="RU366034"/>
    </source>
</evidence>
<organism evidence="2 3">
    <name type="scientific">Chitinophaga dinghuensis</name>
    <dbReference type="NCBI Taxonomy" id="1539050"/>
    <lineage>
        <taxon>Bacteria</taxon>
        <taxon>Pseudomonadati</taxon>
        <taxon>Bacteroidota</taxon>
        <taxon>Chitinophagia</taxon>
        <taxon>Chitinophagales</taxon>
        <taxon>Chitinophagaceae</taxon>
        <taxon>Chitinophaga</taxon>
    </lineage>
</organism>
<keyword evidence="1" id="KW-0460">Magnesium</keyword>
<dbReference type="EMBL" id="QLMA01000008">
    <property type="protein sequence ID" value="RAJ76545.1"/>
    <property type="molecule type" value="Genomic_DNA"/>
</dbReference>
<comment type="similarity">
    <text evidence="1">Belongs to the terpene synthase family.</text>
</comment>
<dbReference type="PANTHER" id="PTHR35201">
    <property type="entry name" value="TERPENE SYNTHASE"/>
    <property type="match status" value="1"/>
</dbReference>
<dbReference type="GO" id="GO:0010333">
    <property type="term" value="F:terpene synthase activity"/>
    <property type="evidence" value="ECO:0007669"/>
    <property type="project" value="InterPro"/>
</dbReference>
<sequence>MENILNLEFPTVSLISPFASQIQEHTTEWAKQFSLINDDKTRFFNKAKFGFYAAREYPEAGYDDLCIVGDLIAWLFTVDDQCDRASSNSMEAAVLKEMLNGFISIIRKGGITFTSSLHQVLNESLQDIMFRFKSVSTPYLYQQFGDYMVMYFEECLWEIDMQVNGYEPSIREYLEQRPKTGFYIMFPLISIFKGVQLPEDVYNHPVLKEIELLLNLTANLANDLHSLEREKALKTKGLNLVFIYQRELQISLDDAITEIREQYHRNLSTMDDLRLQFPHWSSTVNRQLEEYIDGLYTVIKAYFDWAIVDTARYQS</sequence>
<dbReference type="RefSeq" id="WP_111594275.1">
    <property type="nucleotide sequence ID" value="NZ_QLMA01000008.1"/>
</dbReference>
<keyword evidence="1" id="KW-0456">Lyase</keyword>
<dbReference type="SUPFAM" id="SSF48576">
    <property type="entry name" value="Terpenoid synthases"/>
    <property type="match status" value="1"/>
</dbReference>
<comment type="cofactor">
    <cofactor evidence="1">
        <name>Mg(2+)</name>
        <dbReference type="ChEBI" id="CHEBI:18420"/>
    </cofactor>
</comment>
<reference evidence="2 3" key="1">
    <citation type="submission" date="2018-06" db="EMBL/GenBank/DDBJ databases">
        <title>Genomic Encyclopedia of Archaeal and Bacterial Type Strains, Phase II (KMG-II): from individual species to whole genera.</title>
        <authorList>
            <person name="Goeker M."/>
        </authorList>
    </citation>
    <scope>NUCLEOTIDE SEQUENCE [LARGE SCALE GENOMIC DNA]</scope>
    <source>
        <strain evidence="2 3">DSM 29821</strain>
    </source>
</reference>
<dbReference type="AlphaFoldDB" id="A0A327VMG5"/>
<gene>
    <name evidence="2" type="ORF">CLV59_10864</name>
</gene>
<comment type="caution">
    <text evidence="2">The sequence shown here is derived from an EMBL/GenBank/DDBJ whole genome shotgun (WGS) entry which is preliminary data.</text>
</comment>
<name>A0A327VMG5_9BACT</name>
<keyword evidence="1" id="KW-0479">Metal-binding</keyword>
<evidence type="ECO:0000313" key="3">
    <source>
        <dbReference type="Proteomes" id="UP000249819"/>
    </source>
</evidence>